<reference evidence="2 3" key="1">
    <citation type="submission" date="2021-01" db="EMBL/GenBank/DDBJ databases">
        <title>Whole genome shotgun sequence of Catellatospora bangladeshensis NBRC 107357.</title>
        <authorList>
            <person name="Komaki H."/>
            <person name="Tamura T."/>
        </authorList>
    </citation>
    <scope>NUCLEOTIDE SEQUENCE [LARGE SCALE GENOMIC DNA]</scope>
    <source>
        <strain evidence="2 3">NBRC 107357</strain>
    </source>
</reference>
<dbReference type="AlphaFoldDB" id="A0A8J3JL80"/>
<protein>
    <recommendedName>
        <fullName evidence="4">DUF11 domain-containing protein</fullName>
    </recommendedName>
</protein>
<comment type="caution">
    <text evidence="2">The sequence shown here is derived from an EMBL/GenBank/DDBJ whole genome shotgun (WGS) entry which is preliminary data.</text>
</comment>
<evidence type="ECO:0000313" key="2">
    <source>
        <dbReference type="EMBL" id="GIF82673.1"/>
    </source>
</evidence>
<gene>
    <name evidence="2" type="ORF">Cba03nite_40220</name>
</gene>
<feature type="signal peptide" evidence="1">
    <location>
        <begin position="1"/>
        <end position="39"/>
    </location>
</feature>
<organism evidence="2 3">
    <name type="scientific">Catellatospora bangladeshensis</name>
    <dbReference type="NCBI Taxonomy" id="310355"/>
    <lineage>
        <taxon>Bacteria</taxon>
        <taxon>Bacillati</taxon>
        <taxon>Actinomycetota</taxon>
        <taxon>Actinomycetes</taxon>
        <taxon>Micromonosporales</taxon>
        <taxon>Micromonosporaceae</taxon>
        <taxon>Catellatospora</taxon>
    </lineage>
</organism>
<accession>A0A8J3JL80</accession>
<evidence type="ECO:0000313" key="3">
    <source>
        <dbReference type="Proteomes" id="UP000601223"/>
    </source>
</evidence>
<proteinExistence type="predicted"/>
<feature type="chain" id="PRO_5035321889" description="DUF11 domain-containing protein" evidence="1">
    <location>
        <begin position="40"/>
        <end position="304"/>
    </location>
</feature>
<evidence type="ECO:0000256" key="1">
    <source>
        <dbReference type="SAM" id="SignalP"/>
    </source>
</evidence>
<name>A0A8J3JL80_9ACTN</name>
<keyword evidence="1" id="KW-0732">Signal</keyword>
<keyword evidence="3" id="KW-1185">Reference proteome</keyword>
<evidence type="ECO:0008006" key="4">
    <source>
        <dbReference type="Google" id="ProtNLM"/>
    </source>
</evidence>
<sequence>MTVRFVYLLLTCMYRFLRALAGLCLAAAVIVLPGSPAHAAAGQYTFSTGTMAPGASKTWHWNNADAGLAYRVGLSPQGATPTSTCEFEVTREWYEQRLNSGVSELEYWFTVTNVGDLACSATALLSWIGPTAKLGPTASAPAGQRAGTWYYYDSDASTTALVVALIPSGATSAAPCRWEVGRIMQITNNEGERRHGIAADNVGSITCQAEVRVYAIAASSTWSTGSMAPASTKTWHWNNANPLTAVYAVSLRPDDDIPFFSIERTWYVQRINSGGAAEREFYLTVRHYSSPGPHSAQVLLARVY</sequence>
<dbReference type="Proteomes" id="UP000601223">
    <property type="component" value="Unassembled WGS sequence"/>
</dbReference>
<dbReference type="EMBL" id="BONF01000023">
    <property type="protein sequence ID" value="GIF82673.1"/>
    <property type="molecule type" value="Genomic_DNA"/>
</dbReference>